<comment type="caution">
    <text evidence="2">The sequence shown here is derived from an EMBL/GenBank/DDBJ whole genome shotgun (WGS) entry which is preliminary data.</text>
</comment>
<sequence length="1274" mass="139239">MRWLLSKLILISFWGAVTFSAIIAIFALSVGQLLPYLDNYRPQIEQNLEQIIGYPISLNDIDGRLEGIDPTVSISGFQLNTKDQTAVNIDELRVRLDTVKSLINLSPQFTYIRFIRPSVNLQEREGQWQLSGATASRSKQNDVGMERVLDYLSAQQNFSILDANMAVDSDQFGEHTLNIPHIYLVKNTFESLLSADLYLDDATSPLTLSARINKTHSVLGDYRVKASIQTPDMALPVDTLLPSNNFSLASVRFGSDIWLDYRLGKELEIQTQNTALTLAFEDGQTYQLRSAAKLNYAQKHPAVRLDVSDLRIEDKEGVIYPPSDMVFDWSSLTGRSSVAFNRLDLALSNRIAAYFVPDETVAAKILTGLSPVGTAKNGVVRLWKEDEQVSFQFLSNLQSTSVNAYNGIPQVSNINAILSLSNDGGYVDFKGQGSQLYFDTVYDDAWRTDALSGFVGWQKQQDAFVVSGRDLIVQRKGADVSGGFRLEVRDSEPDLIALDLHGNNLSVDDRLTYIPPKALSTDLMTWIEEAFQGDGQIPTADVIVHGELSGGGQPHVRVKMAVSDADVMFDKNWPTATDVNGTFAYDAAGVSVAVSSGYLLELPVKNLALSVPVTEGEAPWLNLRGAMDENVNLLLTTLRKTPLAELVLQPFESWYVGGDVSGDFDVAIPFSEGQDAKVALNLAFQDNALSIKDIQLEGYVQSGAFHYDTERGVTDSEFDVQALGGVTQLALSSATTPEGGLAILGDLAGTVDIKKVAIWNNLPDVGVKKIQGQARYTGRLAINESQEGQIDLDIDSLLVGVAATLPEPVGKTAEEETPLRVKVMLHESDIVIDADYAAMSKARILLQDGAFAGGELVLGRKDGMTLRSSIPKGLVVTGSFQRFMVEDWQSAFTDLSDTKASVENQAPNFDLPEWVSQANVIVDEVVVNDYNTWHNVKLAYNRGEGGALRVSSDEMNVSITKQGGVPDVHFGFLSWNTEPEDVSVAETDASIAPITAQQIPNMSLSVDQFYLNESPYGDWQMTITRDGDRVKIEPIGSKLKTGQFKGHLYWLDRGVDSSVELAINANGADLAELTGKFSNDAFVSSKKYNIDVGLNWQGHPFHFARETVSGNIDFSAENGNFVKVDELPAFLKALGIFNMGALSRRLTLDFSDVYQPGLTYDSFKGTLSLNNGILKTVSPITIISPSAELVVSGEANIVTETLNEKLTATFPISGTLPLAGLLWGTPQLAGILFITDKLIGDQLSKVTSVQYKVEGSFNDPVMSPVRYQPLGKSK</sequence>
<organism evidence="2 3">
    <name type="scientific">Marinomonas vulgaris</name>
    <dbReference type="NCBI Taxonomy" id="2823372"/>
    <lineage>
        <taxon>Bacteria</taxon>
        <taxon>Pseudomonadati</taxon>
        <taxon>Pseudomonadota</taxon>
        <taxon>Gammaproteobacteria</taxon>
        <taxon>Oceanospirillales</taxon>
        <taxon>Oceanospirillaceae</taxon>
        <taxon>Marinomonas</taxon>
    </lineage>
</organism>
<dbReference type="PANTHER" id="PTHR38690">
    <property type="entry name" value="PROTEASE-RELATED"/>
    <property type="match status" value="1"/>
</dbReference>
<dbReference type="Proteomes" id="UP000679722">
    <property type="component" value="Unassembled WGS sequence"/>
</dbReference>
<reference evidence="2 3" key="1">
    <citation type="submission" date="2021-04" db="EMBL/GenBank/DDBJ databases">
        <authorList>
            <person name="Sun C."/>
        </authorList>
    </citation>
    <scope>NUCLEOTIDE SEQUENCE [LARGE SCALE GENOMIC DNA]</scope>
    <source>
        <strain evidence="2 3">A79</strain>
    </source>
</reference>
<keyword evidence="3" id="KW-1185">Reference proteome</keyword>
<gene>
    <name evidence="2" type="ORF">J9B83_03320</name>
</gene>
<accession>A0ABS5H8N4</accession>
<dbReference type="EMBL" id="JAGSSV010000002">
    <property type="protein sequence ID" value="MBR7887960.1"/>
    <property type="molecule type" value="Genomic_DNA"/>
</dbReference>
<dbReference type="InterPro" id="IPR025263">
    <property type="entry name" value="YhdP_central"/>
</dbReference>
<evidence type="ECO:0000313" key="2">
    <source>
        <dbReference type="EMBL" id="MBR7887960.1"/>
    </source>
</evidence>
<evidence type="ECO:0000313" key="3">
    <source>
        <dbReference type="Proteomes" id="UP000679722"/>
    </source>
</evidence>
<proteinExistence type="predicted"/>
<dbReference type="PANTHER" id="PTHR38690:SF1">
    <property type="entry name" value="PROTEASE"/>
    <property type="match status" value="1"/>
</dbReference>
<name>A0ABS5H8N4_9GAMM</name>
<protein>
    <submittedName>
        <fullName evidence="2">TIGR02099 family protein</fullName>
    </submittedName>
</protein>
<feature type="domain" description="YhdP central" evidence="1">
    <location>
        <begin position="14"/>
        <end position="1261"/>
    </location>
</feature>
<dbReference type="NCBIfam" id="TIGR02099">
    <property type="entry name" value="YhdP family protein"/>
    <property type="match status" value="1"/>
</dbReference>
<dbReference type="Pfam" id="PF13116">
    <property type="entry name" value="YhdP"/>
    <property type="match status" value="1"/>
</dbReference>
<dbReference type="InterPro" id="IPR011836">
    <property type="entry name" value="YhdP"/>
</dbReference>
<reference evidence="3" key="2">
    <citation type="submission" date="2023-07" db="EMBL/GenBank/DDBJ databases">
        <title>Marinomonas vulgaris A79, complete genome.</title>
        <authorList>
            <person name="Ying J.-J."/>
        </authorList>
    </citation>
    <scope>NUCLEOTIDE SEQUENCE [LARGE SCALE GENOMIC DNA]</scope>
    <source>
        <strain evidence="3">A79</strain>
    </source>
</reference>
<evidence type="ECO:0000259" key="1">
    <source>
        <dbReference type="Pfam" id="PF13116"/>
    </source>
</evidence>